<feature type="binding site" evidence="7">
    <location>
        <position position="227"/>
    </location>
    <ligand>
        <name>substrate</name>
        <note>ligand shared between homodimeric partners</note>
    </ligand>
</feature>
<keyword evidence="2" id="KW-0645">Protease</keyword>
<dbReference type="PANTHER" id="PTHR43270">
    <property type="entry name" value="BETA-ALA-HIS DIPEPTIDASE"/>
    <property type="match status" value="1"/>
</dbReference>
<keyword evidence="5" id="KW-0482">Metalloprotease</keyword>
<dbReference type="InterPro" id="IPR011650">
    <property type="entry name" value="Peptidase_M20_dimer"/>
</dbReference>
<evidence type="ECO:0000256" key="2">
    <source>
        <dbReference type="ARBA" id="ARBA00022670"/>
    </source>
</evidence>
<evidence type="ECO:0000256" key="5">
    <source>
        <dbReference type="ARBA" id="ARBA00023049"/>
    </source>
</evidence>
<dbReference type="GO" id="GO:0070573">
    <property type="term" value="F:metallodipeptidase activity"/>
    <property type="evidence" value="ECO:0007669"/>
    <property type="project" value="InterPro"/>
</dbReference>
<dbReference type="Gene3D" id="3.30.70.360">
    <property type="match status" value="1"/>
</dbReference>
<feature type="domain" description="Peptidase M20 dimerisation" evidence="10">
    <location>
        <begin position="207"/>
        <end position="399"/>
    </location>
</feature>
<evidence type="ECO:0000256" key="1">
    <source>
        <dbReference type="ARBA" id="ARBA00006247"/>
    </source>
</evidence>
<gene>
    <name evidence="11" type="primary">CNDP2</name>
    <name evidence="11" type="ORF">FJT64_015731</name>
</gene>
<feature type="binding site" description="in other chain" evidence="7">
    <location>
        <position position="449"/>
    </location>
    <ligand>
        <name>substrate</name>
        <note>ligand shared between homodimeric partners</note>
    </ligand>
</feature>
<organism evidence="11 12">
    <name type="scientific">Amphibalanus amphitrite</name>
    <name type="common">Striped barnacle</name>
    <name type="synonym">Balanus amphitrite</name>
    <dbReference type="NCBI Taxonomy" id="1232801"/>
    <lineage>
        <taxon>Eukaryota</taxon>
        <taxon>Metazoa</taxon>
        <taxon>Ecdysozoa</taxon>
        <taxon>Arthropoda</taxon>
        <taxon>Crustacea</taxon>
        <taxon>Multicrustacea</taxon>
        <taxon>Cirripedia</taxon>
        <taxon>Thoracica</taxon>
        <taxon>Thoracicalcarea</taxon>
        <taxon>Balanomorpha</taxon>
        <taxon>Balanoidea</taxon>
        <taxon>Balanidae</taxon>
        <taxon>Amphibalaninae</taxon>
        <taxon>Amphibalanus</taxon>
    </lineage>
</organism>
<feature type="binding site" evidence="7">
    <location>
        <position position="362"/>
    </location>
    <ligand>
        <name>substrate</name>
        <note>ligand shared between homodimeric partners</note>
    </ligand>
</feature>
<dbReference type="Proteomes" id="UP000440578">
    <property type="component" value="Unassembled WGS sequence"/>
</dbReference>
<protein>
    <submittedName>
        <fullName evidence="11">Cytosolic non-specific dipeptidase</fullName>
    </submittedName>
</protein>
<dbReference type="GO" id="GO:0046872">
    <property type="term" value="F:metal ion binding"/>
    <property type="evidence" value="ECO:0007669"/>
    <property type="project" value="UniProtKB-KW"/>
</dbReference>
<dbReference type="OrthoDB" id="7832001at2759"/>
<dbReference type="PIRSF" id="PIRSF037242">
    <property type="entry name" value="CNDP_dipeptidase"/>
    <property type="match status" value="1"/>
</dbReference>
<feature type="binding site" description="in other chain" evidence="7">
    <location>
        <position position="194"/>
    </location>
    <ligand>
        <name>substrate</name>
        <note>ligand shared between homodimeric partners</note>
    </ligand>
</feature>
<feature type="active site" description="Proton acceptor" evidence="6">
    <location>
        <position position="165"/>
    </location>
</feature>
<evidence type="ECO:0000256" key="9">
    <source>
        <dbReference type="PIRSR" id="PIRSR037242-4"/>
    </source>
</evidence>
<feature type="binding site" evidence="8">
    <location>
        <position position="98"/>
    </location>
    <ligand>
        <name>Mn(2+)</name>
        <dbReference type="ChEBI" id="CHEBI:29035"/>
        <label>2</label>
    </ligand>
</feature>
<dbReference type="InterPro" id="IPR001261">
    <property type="entry name" value="ArgE/DapE_CS"/>
</dbReference>
<comment type="cofactor">
    <cofactor evidence="8">
        <name>Mn(2+)</name>
        <dbReference type="ChEBI" id="CHEBI:29035"/>
    </cofactor>
    <text evidence="8">Binds 2 manganese ions per subunit.</text>
</comment>
<feature type="binding site" evidence="8">
    <location>
        <position position="194"/>
    </location>
    <ligand>
        <name>Mn(2+)</name>
        <dbReference type="ChEBI" id="CHEBI:29035"/>
        <label>2</label>
    </ligand>
</feature>
<evidence type="ECO:0000256" key="6">
    <source>
        <dbReference type="PIRSR" id="PIRSR037242-1"/>
    </source>
</evidence>
<evidence type="ECO:0000259" key="10">
    <source>
        <dbReference type="Pfam" id="PF07687"/>
    </source>
</evidence>
<feature type="binding site" evidence="8">
    <location>
        <position position="131"/>
    </location>
    <ligand>
        <name>Mn(2+)</name>
        <dbReference type="ChEBI" id="CHEBI:29035"/>
        <label>2</label>
    </ligand>
</feature>
<dbReference type="InterPro" id="IPR017153">
    <property type="entry name" value="CNDP/DUG1"/>
</dbReference>
<keyword evidence="3 8" id="KW-0479">Metal-binding</keyword>
<feature type="binding site" evidence="8">
    <location>
        <position position="131"/>
    </location>
    <ligand>
        <name>Mn(2+)</name>
        <dbReference type="ChEBI" id="CHEBI:29035"/>
        <label>1</label>
    </ligand>
</feature>
<evidence type="ECO:0000313" key="11">
    <source>
        <dbReference type="EMBL" id="KAF0313745.1"/>
    </source>
</evidence>
<comment type="similarity">
    <text evidence="1">Belongs to the peptidase M20A family.</text>
</comment>
<evidence type="ECO:0000256" key="7">
    <source>
        <dbReference type="PIRSR" id="PIRSR037242-2"/>
    </source>
</evidence>
<proteinExistence type="inferred from homology"/>
<dbReference type="PROSITE" id="PS00759">
    <property type="entry name" value="ARGE_DAPE_CPG2_2"/>
    <property type="match status" value="1"/>
</dbReference>
<dbReference type="Gene3D" id="3.40.630.10">
    <property type="entry name" value="Zn peptidases"/>
    <property type="match status" value="1"/>
</dbReference>
<evidence type="ECO:0000256" key="3">
    <source>
        <dbReference type="ARBA" id="ARBA00022723"/>
    </source>
</evidence>
<dbReference type="Pfam" id="PF01546">
    <property type="entry name" value="Peptidase_M20"/>
    <property type="match status" value="1"/>
</dbReference>
<feature type="binding site" evidence="8">
    <location>
        <position position="166"/>
    </location>
    <ligand>
        <name>Mn(2+)</name>
        <dbReference type="ChEBI" id="CHEBI:29035"/>
        <label>1</label>
    </ligand>
</feature>
<feature type="active site" evidence="6">
    <location>
        <position position="100"/>
    </location>
</feature>
<reference evidence="11 12" key="1">
    <citation type="submission" date="2019-07" db="EMBL/GenBank/DDBJ databases">
        <title>Draft genome assembly of a fouling barnacle, Amphibalanus amphitrite (Darwin, 1854): The first reference genome for Thecostraca.</title>
        <authorList>
            <person name="Kim W."/>
        </authorList>
    </citation>
    <scope>NUCLEOTIDE SEQUENCE [LARGE SCALE GENOMIC DNA]</scope>
    <source>
        <strain evidence="11">SNU_AA5</strain>
        <tissue evidence="11">Soma without cirri and trophi</tissue>
    </source>
</reference>
<dbReference type="Pfam" id="PF07687">
    <property type="entry name" value="M20_dimer"/>
    <property type="match status" value="1"/>
</dbReference>
<dbReference type="SUPFAM" id="SSF53187">
    <property type="entry name" value="Zn-dependent exopeptidases"/>
    <property type="match status" value="1"/>
</dbReference>
<feature type="site" description="Important for catalytic activity" evidence="9">
    <location>
        <position position="227"/>
    </location>
</feature>
<accession>A0A6A4X3A0</accession>
<evidence type="ECO:0000313" key="12">
    <source>
        <dbReference type="Proteomes" id="UP000440578"/>
    </source>
</evidence>
<comment type="caution">
    <text evidence="11">The sequence shown here is derived from an EMBL/GenBank/DDBJ whole genome shotgun (WGS) entry which is preliminary data.</text>
</comment>
<dbReference type="AlphaFoldDB" id="A0A6A4X3A0"/>
<dbReference type="PANTHER" id="PTHR43270:SF4">
    <property type="entry name" value="CARNOSINE DIPEPTIDASE 2, ISOFORM A"/>
    <property type="match status" value="1"/>
</dbReference>
<sequence>MDLLKFFKYVDEHQTHYVSLLREAVEIKSVSAWPEARPEIVKMVHWVGDRLKKLGATVEYRDVGEQELPSGQKLALPPVLLGQLGTDPAKRTLCVYGHLDVQPAAREDGWATEPFQLIEKDGQLFGRGATDDKGPVLCWLHAVEALQATGQDIPINIKFVFEGMEESGSEGLDDLLAAEKDKFLAGTDFVCISDNYWLGKKKPCITYGLRGVCYFFIEVQCAKQDLHSGIFGGTVHEAMSDLMYMMNTLVDAEGRILVDGLKEQVAPLTPEERALYKDIDFDPEDYRKDIGTNCCIQKGDKVGGGRGTGARGHWVGLRYLDIGSNRCIQKGDKAETLMARWRHPSLSLHGVHGAFSEDGAKTVIPMKVTGKFSIRIVPNMTPESVEKCVVEYLNKQWKKRASPNEMKAFMFHGGRCWVTDPHHPHYQAGARAIKSVFGVEPDLTREGGSIPVTLTFQEVTGKNVMLLPVGACDDGAHSQNEKINITNYIQGIKMLGSYMNEVSKISE</sequence>
<dbReference type="GO" id="GO:0006508">
    <property type="term" value="P:proteolysis"/>
    <property type="evidence" value="ECO:0007669"/>
    <property type="project" value="UniProtKB-KW"/>
</dbReference>
<keyword evidence="8" id="KW-0464">Manganese</keyword>
<keyword evidence="12" id="KW-1185">Reference proteome</keyword>
<dbReference type="InterPro" id="IPR051458">
    <property type="entry name" value="Cyt/Met_Dipeptidase"/>
</dbReference>
<name>A0A6A4X3A0_AMPAM</name>
<evidence type="ECO:0000256" key="8">
    <source>
        <dbReference type="PIRSR" id="PIRSR037242-3"/>
    </source>
</evidence>
<dbReference type="EMBL" id="VIIS01000073">
    <property type="protein sequence ID" value="KAF0313745.1"/>
    <property type="molecule type" value="Genomic_DNA"/>
</dbReference>
<dbReference type="CDD" id="cd05676">
    <property type="entry name" value="M20_dipept_like_CNDP"/>
    <property type="match status" value="1"/>
</dbReference>
<keyword evidence="4" id="KW-0378">Hydrolase</keyword>
<feature type="binding site" evidence="8">
    <location>
        <position position="477"/>
    </location>
    <ligand>
        <name>Mn(2+)</name>
        <dbReference type="ChEBI" id="CHEBI:29035"/>
        <label>1</label>
    </ligand>
</feature>
<feature type="binding site" description="in other chain" evidence="7">
    <location>
        <position position="477"/>
    </location>
    <ligand>
        <name>substrate</name>
        <note>ligand shared between homodimeric partners</note>
    </ligand>
</feature>
<feature type="binding site" description="in other chain" evidence="7">
    <location>
        <position position="375"/>
    </location>
    <ligand>
        <name>substrate</name>
        <note>ligand shared between homodimeric partners</note>
    </ligand>
</feature>
<evidence type="ECO:0000256" key="4">
    <source>
        <dbReference type="ARBA" id="ARBA00022801"/>
    </source>
</evidence>
<dbReference type="InterPro" id="IPR002933">
    <property type="entry name" value="Peptidase_M20"/>
</dbReference>